<name>A0A380BBF5_SPHSI</name>
<keyword evidence="2" id="KW-0378">Hydrolase</keyword>
<dbReference type="InterPro" id="IPR038653">
    <property type="entry name" value="Put_CMD_sf"/>
</dbReference>
<protein>
    <submittedName>
        <fullName evidence="2">Glycoside hydrolase</fullName>
    </submittedName>
</protein>
<feature type="domain" description="Putative carbohydrate metabolism" evidence="1">
    <location>
        <begin position="126"/>
        <end position="373"/>
    </location>
</feature>
<dbReference type="Gene3D" id="2.60.40.2340">
    <property type="match status" value="1"/>
</dbReference>
<organism evidence="2 3">
    <name type="scientific">Sphingobacterium spiritivorum</name>
    <name type="common">Flavobacterium spiritivorum</name>
    <dbReference type="NCBI Taxonomy" id="258"/>
    <lineage>
        <taxon>Bacteria</taxon>
        <taxon>Pseudomonadati</taxon>
        <taxon>Bacteroidota</taxon>
        <taxon>Sphingobacteriia</taxon>
        <taxon>Sphingobacteriales</taxon>
        <taxon>Sphingobacteriaceae</taxon>
        <taxon>Sphingobacterium</taxon>
    </lineage>
</organism>
<dbReference type="InterPro" id="IPR025112">
    <property type="entry name" value="PCMD"/>
</dbReference>
<sequence length="376" mass="41109">MLNKIVTISIAVSMFLLNSCIKDEPLNMEADITAVYLDQGNLVTEPLITNNSVTLYVKPKEAGSPDYKLKFDLSPGATITTEVDSVKNFVKPVTYTVTSQDKQFTKSYLVSIVEITEGFVPSEFGFENVRVDPEGKYHIFYDIMNGQSFDNWSSGNLGFSITLSITPGSVKAPESYPTYATAASKSGKYAAYMETKLTGAFGAAFNKPIAAGNLFIGSFDTDDMFANPLQATHFGLPFGKIPVALEGYYKFTPGKQVTDLNLKPVNTQDSCDIYAVFYNREELFKETGKSYLDGTNVLTSKSVVAKAQLQNGGATTADGYTKFSIPFNYIRSYNENDVSQLKYGIALVMSSSKYGDIFQGAVGSVLIVDDLQITTK</sequence>
<evidence type="ECO:0000259" key="1">
    <source>
        <dbReference type="Pfam" id="PF13201"/>
    </source>
</evidence>
<dbReference type="EMBL" id="UGYW01000001">
    <property type="protein sequence ID" value="SUI98098.1"/>
    <property type="molecule type" value="Genomic_DNA"/>
</dbReference>
<gene>
    <name evidence="2" type="ORF">NCTC11388_00508</name>
</gene>
<evidence type="ECO:0000313" key="2">
    <source>
        <dbReference type="EMBL" id="SUI98098.1"/>
    </source>
</evidence>
<reference evidence="2 3" key="1">
    <citation type="submission" date="2018-06" db="EMBL/GenBank/DDBJ databases">
        <authorList>
            <consortium name="Pathogen Informatics"/>
            <person name="Doyle S."/>
        </authorList>
    </citation>
    <scope>NUCLEOTIDE SEQUENCE [LARGE SCALE GENOMIC DNA]</scope>
    <source>
        <strain evidence="2 3">NCTC11388</strain>
    </source>
</reference>
<accession>A0A380BBF5</accession>
<dbReference type="Gene3D" id="2.60.120.890">
    <property type="entry name" value="BT2081, beta-jelly-roll domain"/>
    <property type="match status" value="1"/>
</dbReference>
<dbReference type="AlphaFoldDB" id="A0A380BBF5"/>
<evidence type="ECO:0000313" key="3">
    <source>
        <dbReference type="Proteomes" id="UP000254893"/>
    </source>
</evidence>
<dbReference type="RefSeq" id="WP_115168953.1">
    <property type="nucleotide sequence ID" value="NZ_UGYW01000001.1"/>
</dbReference>
<dbReference type="Pfam" id="PF13201">
    <property type="entry name" value="PCMD"/>
    <property type="match status" value="1"/>
</dbReference>
<dbReference type="GO" id="GO:0016787">
    <property type="term" value="F:hydrolase activity"/>
    <property type="evidence" value="ECO:0007669"/>
    <property type="project" value="UniProtKB-KW"/>
</dbReference>
<dbReference type="Proteomes" id="UP000254893">
    <property type="component" value="Unassembled WGS sequence"/>
</dbReference>
<proteinExistence type="predicted"/>